<evidence type="ECO:0000259" key="3">
    <source>
        <dbReference type="PROSITE" id="PS51746"/>
    </source>
</evidence>
<dbReference type="InterPro" id="IPR001932">
    <property type="entry name" value="PPM-type_phosphatase-like_dom"/>
</dbReference>
<dbReference type="GO" id="GO:0003700">
    <property type="term" value="F:DNA-binding transcription factor activity"/>
    <property type="evidence" value="ECO:0007669"/>
    <property type="project" value="InterPro"/>
</dbReference>
<dbReference type="PROSITE" id="PS51746">
    <property type="entry name" value="PPM_2"/>
    <property type="match status" value="1"/>
</dbReference>
<dbReference type="AlphaFoldDB" id="A0A7Y9DYS4"/>
<dbReference type="PANTHER" id="PTHR30204">
    <property type="entry name" value="REDOX-CYCLING DRUG-SENSING TRANSCRIPTIONAL ACTIVATOR SOXR"/>
    <property type="match status" value="1"/>
</dbReference>
<dbReference type="Pfam" id="PF00481">
    <property type="entry name" value="PP2C"/>
    <property type="match status" value="1"/>
</dbReference>
<dbReference type="GO" id="GO:0004722">
    <property type="term" value="F:protein serine/threonine phosphatase activity"/>
    <property type="evidence" value="ECO:0007669"/>
    <property type="project" value="UniProtKB-EC"/>
</dbReference>
<dbReference type="SMART" id="SM00422">
    <property type="entry name" value="HTH_MERR"/>
    <property type="match status" value="1"/>
</dbReference>
<dbReference type="InterPro" id="IPR000551">
    <property type="entry name" value="MerR-type_HTH_dom"/>
</dbReference>
<keyword evidence="4" id="KW-0378">Hydrolase</keyword>
<dbReference type="SMART" id="SM00331">
    <property type="entry name" value="PP2C_SIG"/>
    <property type="match status" value="1"/>
</dbReference>
<accession>A0A7Y9DYS4</accession>
<dbReference type="RefSeq" id="WP_343054263.1">
    <property type="nucleotide sequence ID" value="NZ_BAABHP010000024.1"/>
</dbReference>
<dbReference type="SUPFAM" id="SSF81606">
    <property type="entry name" value="PP2C-like"/>
    <property type="match status" value="1"/>
</dbReference>
<evidence type="ECO:0000313" key="4">
    <source>
        <dbReference type="EMBL" id="NYD37890.1"/>
    </source>
</evidence>
<keyword evidence="1" id="KW-0238">DNA-binding</keyword>
<dbReference type="GO" id="GO:0003677">
    <property type="term" value="F:DNA binding"/>
    <property type="evidence" value="ECO:0007669"/>
    <property type="project" value="UniProtKB-KW"/>
</dbReference>
<dbReference type="Gene3D" id="3.60.40.10">
    <property type="entry name" value="PPM-type phosphatase domain"/>
    <property type="match status" value="1"/>
</dbReference>
<feature type="domain" description="HTH merR-type" evidence="2">
    <location>
        <begin position="17"/>
        <end position="87"/>
    </location>
</feature>
<dbReference type="Pfam" id="PF13411">
    <property type="entry name" value="MerR_1"/>
    <property type="match status" value="1"/>
</dbReference>
<evidence type="ECO:0000313" key="5">
    <source>
        <dbReference type="Proteomes" id="UP000535890"/>
    </source>
</evidence>
<name>A0A7Y9DYS4_9PSEU</name>
<dbReference type="InterPro" id="IPR009061">
    <property type="entry name" value="DNA-bd_dom_put_sf"/>
</dbReference>
<dbReference type="SUPFAM" id="SSF46955">
    <property type="entry name" value="Putative DNA-binding domain"/>
    <property type="match status" value="1"/>
</dbReference>
<dbReference type="Proteomes" id="UP000535890">
    <property type="component" value="Unassembled WGS sequence"/>
</dbReference>
<dbReference type="SMART" id="SM00332">
    <property type="entry name" value="PP2Cc"/>
    <property type="match status" value="1"/>
</dbReference>
<evidence type="ECO:0000256" key="1">
    <source>
        <dbReference type="ARBA" id="ARBA00023125"/>
    </source>
</evidence>
<organism evidence="4 5">
    <name type="scientific">Actinomycetospora corticicola</name>
    <dbReference type="NCBI Taxonomy" id="663602"/>
    <lineage>
        <taxon>Bacteria</taxon>
        <taxon>Bacillati</taxon>
        <taxon>Actinomycetota</taxon>
        <taxon>Actinomycetes</taxon>
        <taxon>Pseudonocardiales</taxon>
        <taxon>Pseudonocardiaceae</taxon>
        <taxon>Actinomycetospora</taxon>
    </lineage>
</organism>
<sequence length="360" mass="38233">MTGPGSTRIEEGGDVDRMTIGAFAVASGLTPKALRLYDELGLVTPAAVDPSSGYRCYDADQVGRARLVAELRRLGMPLARIGVLVDLPDDEAAADLAAWWRQVEHDTTARRHLVADLLARWRRETIMTTGAVRCVGASGLERGGREEQQDGAAWVGDRAVVADGFHGGGATASRIAVEAVIAADGSRVVDALAAAAARIGPTGDGGTTVTALWCDGSRVGVAHVGDSRAYLLRDGVLTRLTVDHTHVQSLIDEGRLTPEEAIDHPDRPRLTRALGTDEPDLHRRTARVGDRYLLCTDGVWALLDDAVLARTLTADAEPAPVVGKLLEQVREAGAPDNAACAVVDLVAPGNDERAVHHRRR</sequence>
<dbReference type="Gene3D" id="1.10.1660.10">
    <property type="match status" value="1"/>
</dbReference>
<dbReference type="EMBL" id="JACCBN010000001">
    <property type="protein sequence ID" value="NYD37890.1"/>
    <property type="molecule type" value="Genomic_DNA"/>
</dbReference>
<comment type="caution">
    <text evidence="4">The sequence shown here is derived from an EMBL/GenBank/DDBJ whole genome shotgun (WGS) entry which is preliminary data.</text>
</comment>
<gene>
    <name evidence="4" type="ORF">BJ983_003992</name>
</gene>
<dbReference type="CDD" id="cd00143">
    <property type="entry name" value="PP2Cc"/>
    <property type="match status" value="1"/>
</dbReference>
<dbReference type="InterPro" id="IPR047057">
    <property type="entry name" value="MerR_fam"/>
</dbReference>
<protein>
    <submittedName>
        <fullName evidence="4">Protein phosphatase</fullName>
        <ecNumber evidence="4">3.1.3.16</ecNumber>
    </submittedName>
</protein>
<evidence type="ECO:0000259" key="2">
    <source>
        <dbReference type="PROSITE" id="PS50937"/>
    </source>
</evidence>
<dbReference type="PROSITE" id="PS50937">
    <property type="entry name" value="HTH_MERR_2"/>
    <property type="match status" value="1"/>
</dbReference>
<dbReference type="EC" id="3.1.3.16" evidence="4"/>
<keyword evidence="5" id="KW-1185">Reference proteome</keyword>
<proteinExistence type="predicted"/>
<dbReference type="PROSITE" id="PS00552">
    <property type="entry name" value="HTH_MERR_1"/>
    <property type="match status" value="1"/>
</dbReference>
<reference evidence="4 5" key="1">
    <citation type="submission" date="2020-07" db="EMBL/GenBank/DDBJ databases">
        <title>Sequencing the genomes of 1000 actinobacteria strains.</title>
        <authorList>
            <person name="Klenk H.-P."/>
        </authorList>
    </citation>
    <scope>NUCLEOTIDE SEQUENCE [LARGE SCALE GENOMIC DNA]</scope>
    <source>
        <strain evidence="4 5">DSM 45772</strain>
    </source>
</reference>
<dbReference type="PANTHER" id="PTHR30204:SF97">
    <property type="entry name" value="MERR FAMILY REGULATORY PROTEIN"/>
    <property type="match status" value="1"/>
</dbReference>
<feature type="domain" description="PPM-type phosphatase" evidence="3">
    <location>
        <begin position="134"/>
        <end position="345"/>
    </location>
</feature>
<dbReference type="InterPro" id="IPR036457">
    <property type="entry name" value="PPM-type-like_dom_sf"/>
</dbReference>